<evidence type="ECO:0000256" key="5">
    <source>
        <dbReference type="ARBA" id="ARBA00023157"/>
    </source>
</evidence>
<dbReference type="InterPro" id="IPR002048">
    <property type="entry name" value="EF_hand_dom"/>
</dbReference>
<dbReference type="PROSITE" id="PS50222">
    <property type="entry name" value="EF_HAND_2"/>
    <property type="match status" value="1"/>
</dbReference>
<dbReference type="Pfam" id="PF13015">
    <property type="entry name" value="PRKCSH_1"/>
    <property type="match status" value="1"/>
</dbReference>
<dbReference type="InterPro" id="IPR036055">
    <property type="entry name" value="LDL_receptor-like_sf"/>
</dbReference>
<evidence type="ECO:0000259" key="9">
    <source>
        <dbReference type="PROSITE" id="PS51914"/>
    </source>
</evidence>
<dbReference type="Pfam" id="PF12999">
    <property type="entry name" value="PRKCSH-like"/>
    <property type="match status" value="1"/>
</dbReference>
<feature type="coiled-coil region" evidence="6">
    <location>
        <begin position="186"/>
        <end position="252"/>
    </location>
</feature>
<dbReference type="EMBL" id="OU896718">
    <property type="protein sequence ID" value="CAH1118771.1"/>
    <property type="molecule type" value="Genomic_DNA"/>
</dbReference>
<dbReference type="GO" id="GO:0005509">
    <property type="term" value="F:calcium ion binding"/>
    <property type="evidence" value="ECO:0007669"/>
    <property type="project" value="InterPro"/>
</dbReference>
<dbReference type="PROSITE" id="PS51914">
    <property type="entry name" value="MRH"/>
    <property type="match status" value="1"/>
</dbReference>
<protein>
    <recommendedName>
        <fullName evidence="1">Glucosidase 2 subunit beta</fullName>
    </recommendedName>
</protein>
<dbReference type="Gene3D" id="4.10.400.10">
    <property type="entry name" value="Low-density Lipoprotein Receptor"/>
    <property type="match status" value="1"/>
</dbReference>
<feature type="domain" description="MRH" evidence="9">
    <location>
        <begin position="438"/>
        <end position="539"/>
    </location>
</feature>
<gene>
    <name evidence="10" type="ORF">PHAECO_LOCUS3398</name>
</gene>
<dbReference type="Pfam" id="PF13202">
    <property type="entry name" value="EF-hand_5"/>
    <property type="match status" value="1"/>
</dbReference>
<keyword evidence="3" id="KW-0256">Endoplasmic reticulum</keyword>
<keyword evidence="4" id="KW-0106">Calcium</keyword>
<dbReference type="InterPro" id="IPR011992">
    <property type="entry name" value="EF-hand-dom_pair"/>
</dbReference>
<dbReference type="InterPro" id="IPR044865">
    <property type="entry name" value="MRH_dom"/>
</dbReference>
<keyword evidence="11" id="KW-1185">Reference proteome</keyword>
<dbReference type="InterPro" id="IPR018247">
    <property type="entry name" value="EF_Hand_1_Ca_BS"/>
</dbReference>
<dbReference type="GO" id="GO:0017177">
    <property type="term" value="C:glucosidase II complex"/>
    <property type="evidence" value="ECO:0007669"/>
    <property type="project" value="TreeGrafter"/>
</dbReference>
<dbReference type="InterPro" id="IPR036607">
    <property type="entry name" value="PRKCSH"/>
</dbReference>
<sequence>MAHDSFIIANIPTFSSSAAGEMNAKITKNPKLMNTFLVVFVFVCEILSSEVPRPRGVSLSRAPLYPPDRDFTCFDGSKTIPFTQVNDDYCDCYDASDEPGTTACPHGVFHCTNAGHRPLNIPSSRVNDGICDCCDGADEYSGETTCRNNCLDLGRSAREAAQRKAELVKAGKQLRAEMSQKGMQLKQEKQGKINELQKNREEADKLKIEKEALKKEVEEIENTALEYYRQLEEEINKKKVEAEAEKNKAEAVETFNKYDSNQDGYVDISELQTRQHFDKDRNGEVSEEEAKYFLNLQDSVDLETFINECWGSIKPRLMMDAGLFKPPVAEAEGTATEGEGVQEEQEEEAHEEEQEEEEEDDDEEDEPQEPEPAEEHSDPPSVTYDEETQKIVERANAARAEFQEAERRVRDLDNEIKDVTEYLEKDFGVDEEFAVLDGECFQFEDHEYIYKLCPFDRTSQQPKSGAAETRLGTWGRWSGPEYDAYAQMTYDRGQSCWNGPTRSTVVRLECGSENKITAVSEPNRCEYMFDFVTPAACYEAPADVRDELHDEL</sequence>
<keyword evidence="6" id="KW-0175">Coiled coil</keyword>
<keyword evidence="2" id="KW-0732">Signal</keyword>
<reference evidence="10" key="2">
    <citation type="submission" date="2022-10" db="EMBL/GenBank/DDBJ databases">
        <authorList>
            <consortium name="ENA_rothamsted_submissions"/>
            <consortium name="culmorum"/>
            <person name="King R."/>
        </authorList>
    </citation>
    <scope>NUCLEOTIDE SEQUENCE</scope>
</reference>
<dbReference type="PANTHER" id="PTHR12630">
    <property type="entry name" value="N-LINKED OLIGOSACCHARIDE PROCESSING"/>
    <property type="match status" value="1"/>
</dbReference>
<evidence type="ECO:0000256" key="1">
    <source>
        <dbReference type="ARBA" id="ARBA00022387"/>
    </source>
</evidence>
<evidence type="ECO:0000313" key="11">
    <source>
        <dbReference type="Proteomes" id="UP001153737"/>
    </source>
</evidence>
<dbReference type="SUPFAM" id="SSF50911">
    <property type="entry name" value="Mannose 6-phosphate receptor domain"/>
    <property type="match status" value="1"/>
</dbReference>
<dbReference type="InterPro" id="IPR028146">
    <property type="entry name" value="PRKCSH_N"/>
</dbReference>
<dbReference type="Proteomes" id="UP001153737">
    <property type="component" value="Chromosome 12"/>
</dbReference>
<dbReference type="Gene3D" id="2.70.130.10">
    <property type="entry name" value="Mannose-6-phosphate receptor binding domain"/>
    <property type="match status" value="1"/>
</dbReference>
<dbReference type="PROSITE" id="PS00018">
    <property type="entry name" value="EF_HAND_1"/>
    <property type="match status" value="1"/>
</dbReference>
<name>A0A9P0DE75_PHACE</name>
<evidence type="ECO:0000256" key="2">
    <source>
        <dbReference type="ARBA" id="ARBA00022729"/>
    </source>
</evidence>
<feature type="compositionally biased region" description="Acidic residues" evidence="7">
    <location>
        <begin position="340"/>
        <end position="372"/>
    </location>
</feature>
<feature type="region of interest" description="Disordered" evidence="7">
    <location>
        <begin position="331"/>
        <end position="384"/>
    </location>
</feature>
<evidence type="ECO:0000259" key="8">
    <source>
        <dbReference type="PROSITE" id="PS50222"/>
    </source>
</evidence>
<dbReference type="PANTHER" id="PTHR12630:SF1">
    <property type="entry name" value="GLUCOSIDASE 2 SUBUNIT BETA"/>
    <property type="match status" value="1"/>
</dbReference>
<dbReference type="InterPro" id="IPR039794">
    <property type="entry name" value="Gtb1-like"/>
</dbReference>
<keyword evidence="5" id="KW-1015">Disulfide bond</keyword>
<dbReference type="SUPFAM" id="SSF47473">
    <property type="entry name" value="EF-hand"/>
    <property type="match status" value="1"/>
</dbReference>
<evidence type="ECO:0000256" key="6">
    <source>
        <dbReference type="SAM" id="Coils"/>
    </source>
</evidence>
<dbReference type="InterPro" id="IPR009011">
    <property type="entry name" value="Man6P_isomerase_rcpt-bd_dom_sf"/>
</dbReference>
<dbReference type="AlphaFoldDB" id="A0A9P0DE75"/>
<evidence type="ECO:0000256" key="3">
    <source>
        <dbReference type="ARBA" id="ARBA00022824"/>
    </source>
</evidence>
<feature type="domain" description="EF-hand" evidence="8">
    <location>
        <begin position="246"/>
        <end position="281"/>
    </location>
</feature>
<accession>A0A9P0DE75</accession>
<dbReference type="GO" id="GO:0006491">
    <property type="term" value="P:N-glycan processing"/>
    <property type="evidence" value="ECO:0007669"/>
    <property type="project" value="TreeGrafter"/>
</dbReference>
<evidence type="ECO:0000256" key="4">
    <source>
        <dbReference type="ARBA" id="ARBA00022837"/>
    </source>
</evidence>
<proteinExistence type="predicted"/>
<evidence type="ECO:0000313" key="10">
    <source>
        <dbReference type="EMBL" id="CAH1118771.1"/>
    </source>
</evidence>
<organism evidence="10 11">
    <name type="scientific">Phaedon cochleariae</name>
    <name type="common">Mustard beetle</name>
    <dbReference type="NCBI Taxonomy" id="80249"/>
    <lineage>
        <taxon>Eukaryota</taxon>
        <taxon>Metazoa</taxon>
        <taxon>Ecdysozoa</taxon>
        <taxon>Arthropoda</taxon>
        <taxon>Hexapoda</taxon>
        <taxon>Insecta</taxon>
        <taxon>Pterygota</taxon>
        <taxon>Neoptera</taxon>
        <taxon>Endopterygota</taxon>
        <taxon>Coleoptera</taxon>
        <taxon>Polyphaga</taxon>
        <taxon>Cucujiformia</taxon>
        <taxon>Chrysomeloidea</taxon>
        <taxon>Chrysomelidae</taxon>
        <taxon>Chrysomelinae</taxon>
        <taxon>Chrysomelini</taxon>
        <taxon>Phaedon</taxon>
    </lineage>
</organism>
<dbReference type="Gene3D" id="1.10.238.10">
    <property type="entry name" value="EF-hand"/>
    <property type="match status" value="1"/>
</dbReference>
<evidence type="ECO:0000256" key="7">
    <source>
        <dbReference type="SAM" id="MobiDB-lite"/>
    </source>
</evidence>
<reference evidence="10" key="1">
    <citation type="submission" date="2022-01" db="EMBL/GenBank/DDBJ databases">
        <authorList>
            <person name="King R."/>
        </authorList>
    </citation>
    <scope>NUCLEOTIDE SEQUENCE</scope>
</reference>
<dbReference type="OrthoDB" id="28322at2759"/>